<dbReference type="SUPFAM" id="SSF53067">
    <property type="entry name" value="Actin-like ATPase domain"/>
    <property type="match status" value="2"/>
</dbReference>
<evidence type="ECO:0000256" key="1">
    <source>
        <dbReference type="ARBA" id="ARBA00022741"/>
    </source>
</evidence>
<dbReference type="PANTHER" id="PTHR19375">
    <property type="entry name" value="HEAT SHOCK PROTEIN 70KDA"/>
    <property type="match status" value="1"/>
</dbReference>
<feature type="non-terminal residue" evidence="3">
    <location>
        <position position="383"/>
    </location>
</feature>
<dbReference type="PROSITE" id="PS00329">
    <property type="entry name" value="HSP70_2"/>
    <property type="match status" value="1"/>
</dbReference>
<evidence type="ECO:0000313" key="3">
    <source>
        <dbReference type="EMBL" id="JAT75666.1"/>
    </source>
</evidence>
<gene>
    <name evidence="3" type="ORF">g.8217</name>
</gene>
<evidence type="ECO:0000256" key="2">
    <source>
        <dbReference type="ARBA" id="ARBA00022840"/>
    </source>
</evidence>
<dbReference type="PRINTS" id="PR00301">
    <property type="entry name" value="HEATSHOCK70"/>
</dbReference>
<protein>
    <recommendedName>
        <fullName evidence="4">Hsp70 family protein</fullName>
    </recommendedName>
</protein>
<sequence length="383" mass="39664">MALAHASVVTRRAYRVSTFETGVWSRKPSRPHASITRCPAAHGSAVGIDLGTTNSAIAIIVDGAPQVLPVEGGELTLPSVVAYKPDGRILVGRAAQRYALSHPSSVLSSTKRLMGKTWEAANSEAGAGATLPHPALTDVDGWAGFRLPSAPPTMPPAVASEVLRALLAAAARATGGAPRTRAVISVPAYFDEAARAATVAAGRGAGLESVRLVHEPVAAGLAYGLDLGLQQTVLVVDLGGGTLDVSLLEVGGGAVEVLATAGDPALGGDDWDAELAAWLAAQARRAGARLDAGDAGVQARLRRAARAAKVRLSSCPAVDVAVPGVEARFRLTTQAFDSMTRHLYRRARETLDKACWQAGFDLEEVRSAAQHAQRKPRRGGRAG</sequence>
<dbReference type="GO" id="GO:0140662">
    <property type="term" value="F:ATP-dependent protein folding chaperone"/>
    <property type="evidence" value="ECO:0007669"/>
    <property type="project" value="InterPro"/>
</dbReference>
<organism evidence="3">
    <name type="scientific">Auxenochlorella protothecoides</name>
    <name type="common">Green microalga</name>
    <name type="synonym">Chlorella protothecoides</name>
    <dbReference type="NCBI Taxonomy" id="3075"/>
    <lineage>
        <taxon>Eukaryota</taxon>
        <taxon>Viridiplantae</taxon>
        <taxon>Chlorophyta</taxon>
        <taxon>core chlorophytes</taxon>
        <taxon>Trebouxiophyceae</taxon>
        <taxon>Chlorellales</taxon>
        <taxon>Chlorellaceae</taxon>
        <taxon>Auxenochlorella</taxon>
    </lineage>
</organism>
<accession>A0A1D2A8W5</accession>
<evidence type="ECO:0008006" key="4">
    <source>
        <dbReference type="Google" id="ProtNLM"/>
    </source>
</evidence>
<proteinExistence type="predicted"/>
<reference evidence="3" key="1">
    <citation type="submission" date="2015-08" db="EMBL/GenBank/DDBJ databases">
        <authorList>
            <person name="Babu N.S."/>
            <person name="Beckwith C.J."/>
            <person name="Beseler K.G."/>
            <person name="Brison A."/>
            <person name="Carone J.V."/>
            <person name="Caskin T.P."/>
            <person name="Diamond M."/>
            <person name="Durham M.E."/>
            <person name="Foxe J.M."/>
            <person name="Go M."/>
            <person name="Henderson B.A."/>
            <person name="Jones I.B."/>
            <person name="McGettigan J.A."/>
            <person name="Micheletti S.J."/>
            <person name="Nasrallah M.E."/>
            <person name="Ortiz D."/>
            <person name="Piller C.R."/>
            <person name="Privatt S.R."/>
            <person name="Schneider S.L."/>
            <person name="Sharp S."/>
            <person name="Smith T.C."/>
            <person name="Stanton J.D."/>
            <person name="Ullery H.E."/>
            <person name="Wilson R.J."/>
            <person name="Serrano M.G."/>
            <person name="Buck G."/>
            <person name="Lee V."/>
            <person name="Wang Y."/>
            <person name="Carvalho R."/>
            <person name="Voegtly L."/>
            <person name="Shi R."/>
            <person name="Duckworth R."/>
            <person name="Johnson A."/>
            <person name="Loviza R."/>
            <person name="Walstead R."/>
            <person name="Shah Z."/>
            <person name="Kiflezghi M."/>
            <person name="Wade K."/>
            <person name="Ball S.L."/>
            <person name="Bradley K.W."/>
            <person name="Asai D.J."/>
            <person name="Bowman C.A."/>
            <person name="Russell D.A."/>
            <person name="Pope W.H."/>
            <person name="Jacobs-Sera D."/>
            <person name="Hendrix R.W."/>
            <person name="Hatfull G.F."/>
        </authorList>
    </citation>
    <scope>NUCLEOTIDE SEQUENCE</scope>
</reference>
<keyword evidence="2" id="KW-0067">ATP-binding</keyword>
<keyword evidence="1" id="KW-0547">Nucleotide-binding</keyword>
<dbReference type="PROSITE" id="PS00297">
    <property type="entry name" value="HSP70_1"/>
    <property type="match status" value="1"/>
</dbReference>
<dbReference type="InterPro" id="IPR013126">
    <property type="entry name" value="Hsp_70_fam"/>
</dbReference>
<dbReference type="GO" id="GO:0005524">
    <property type="term" value="F:ATP binding"/>
    <property type="evidence" value="ECO:0007669"/>
    <property type="project" value="UniProtKB-KW"/>
</dbReference>
<dbReference type="Gene3D" id="3.30.420.40">
    <property type="match status" value="2"/>
</dbReference>
<dbReference type="Gene3D" id="3.90.640.10">
    <property type="entry name" value="Actin, Chain A, domain 4"/>
    <property type="match status" value="1"/>
</dbReference>
<dbReference type="InterPro" id="IPR018181">
    <property type="entry name" value="Heat_shock_70_CS"/>
</dbReference>
<dbReference type="EMBL" id="GDKF01002956">
    <property type="protein sequence ID" value="JAT75666.1"/>
    <property type="molecule type" value="Transcribed_RNA"/>
</dbReference>
<name>A0A1D2A8W5_AUXPR</name>
<dbReference type="Pfam" id="PF00012">
    <property type="entry name" value="HSP70"/>
    <property type="match status" value="1"/>
</dbReference>
<dbReference type="AlphaFoldDB" id="A0A1D2A8W5"/>
<dbReference type="InterPro" id="IPR043129">
    <property type="entry name" value="ATPase_NBD"/>
</dbReference>